<evidence type="ECO:0000313" key="1">
    <source>
        <dbReference type="EMBL" id="GAG88203.1"/>
    </source>
</evidence>
<comment type="caution">
    <text evidence="1">The sequence shown here is derived from an EMBL/GenBank/DDBJ whole genome shotgun (WGS) entry which is preliminary data.</text>
</comment>
<proteinExistence type="predicted"/>
<reference evidence="1" key="1">
    <citation type="journal article" date="2014" name="Front. Microbiol.">
        <title>High frequency of phylogenetically diverse reductive dehalogenase-homologous genes in deep subseafloor sedimentary metagenomes.</title>
        <authorList>
            <person name="Kawai M."/>
            <person name="Futagami T."/>
            <person name="Toyoda A."/>
            <person name="Takaki Y."/>
            <person name="Nishi S."/>
            <person name="Hori S."/>
            <person name="Arai W."/>
            <person name="Tsubouchi T."/>
            <person name="Morono Y."/>
            <person name="Uchiyama I."/>
            <person name="Ito T."/>
            <person name="Fujiyama A."/>
            <person name="Inagaki F."/>
            <person name="Takami H."/>
        </authorList>
    </citation>
    <scope>NUCLEOTIDE SEQUENCE</scope>
    <source>
        <strain evidence="1">Expedition CK06-06</strain>
    </source>
</reference>
<name>X1BVJ4_9ZZZZ</name>
<dbReference type="AlphaFoldDB" id="X1BVJ4"/>
<protein>
    <submittedName>
        <fullName evidence="1">Uncharacterized protein</fullName>
    </submittedName>
</protein>
<feature type="non-terminal residue" evidence="1">
    <location>
        <position position="191"/>
    </location>
</feature>
<gene>
    <name evidence="1" type="ORF">S01H4_30485</name>
</gene>
<organism evidence="1">
    <name type="scientific">marine sediment metagenome</name>
    <dbReference type="NCBI Taxonomy" id="412755"/>
    <lineage>
        <taxon>unclassified sequences</taxon>
        <taxon>metagenomes</taxon>
        <taxon>ecological metagenomes</taxon>
    </lineage>
</organism>
<dbReference type="EMBL" id="BART01015741">
    <property type="protein sequence ID" value="GAG88203.1"/>
    <property type="molecule type" value="Genomic_DNA"/>
</dbReference>
<accession>X1BVJ4</accession>
<sequence length="191" mass="19853">MGLKAGLFEEDVDLTGGTGVVAPALAAGVRGGFAVDGVDTILAPVSQGMNIVGLLYGQEVASIEGGTFTVAGNPRSPFSVGGTNLFPGNPGVWRELGLKIPIGSRADMQFLGFDHAAQCQEFCSVIIDDPNTPDAWDITPNPTYEQTLIVNAITAARVADTQSGHTDICGRTTAYADGQPEIPDRAGIDIY</sequence>